<reference evidence="2 3" key="1">
    <citation type="submission" date="2016-11" db="EMBL/GenBank/DDBJ databases">
        <authorList>
            <person name="Jaros S."/>
            <person name="Januszkiewicz K."/>
            <person name="Wedrychowicz H."/>
        </authorList>
    </citation>
    <scope>NUCLEOTIDE SEQUENCE [LARGE SCALE GENOMIC DNA]</scope>
    <source>
        <strain evidence="2 3">DSM 43832</strain>
    </source>
</reference>
<dbReference type="Proteomes" id="UP000184363">
    <property type="component" value="Unassembled WGS sequence"/>
</dbReference>
<dbReference type="EMBL" id="FRAP01000001">
    <property type="protein sequence ID" value="SHJ96050.1"/>
    <property type="molecule type" value="Genomic_DNA"/>
</dbReference>
<dbReference type="RefSeq" id="WP_073454980.1">
    <property type="nucleotide sequence ID" value="NZ_CALGVN010000012.1"/>
</dbReference>
<evidence type="ECO:0000313" key="3">
    <source>
        <dbReference type="Proteomes" id="UP000184363"/>
    </source>
</evidence>
<name>A0A1M6NK31_PSETH</name>
<evidence type="ECO:0000256" key="1">
    <source>
        <dbReference type="SAM" id="MobiDB-lite"/>
    </source>
</evidence>
<evidence type="ECO:0000313" key="2">
    <source>
        <dbReference type="EMBL" id="SHJ96050.1"/>
    </source>
</evidence>
<gene>
    <name evidence="2" type="ORF">SAMN05443637_101298</name>
</gene>
<feature type="compositionally biased region" description="Low complexity" evidence="1">
    <location>
        <begin position="58"/>
        <end position="74"/>
    </location>
</feature>
<accession>A0A1M6NK31</accession>
<feature type="region of interest" description="Disordered" evidence="1">
    <location>
        <begin position="55"/>
        <end position="121"/>
    </location>
</feature>
<sequence>MSFAAVLAAMPDLLARALAEHVPDENGRCRECRADDGTSAPWPCAMRLLADEAQGMTNAANGHGSHAAAPAASPQTAPSPIVPGSPGEGPAAQGPGAQDLTAQGPETTPQPVLTDDGWDPLAYRRAVRRERYLY</sequence>
<dbReference type="AlphaFoldDB" id="A0A1M6NK31"/>
<proteinExistence type="predicted"/>
<protein>
    <submittedName>
        <fullName evidence="2">Uncharacterized protein</fullName>
    </submittedName>
</protein>
<feature type="compositionally biased region" description="Polar residues" evidence="1">
    <location>
        <begin position="100"/>
        <end position="111"/>
    </location>
</feature>
<feature type="compositionally biased region" description="Low complexity" evidence="1">
    <location>
        <begin position="84"/>
        <end position="97"/>
    </location>
</feature>
<organism evidence="2 3">
    <name type="scientific">Pseudonocardia thermophila</name>
    <dbReference type="NCBI Taxonomy" id="1848"/>
    <lineage>
        <taxon>Bacteria</taxon>
        <taxon>Bacillati</taxon>
        <taxon>Actinomycetota</taxon>
        <taxon>Actinomycetes</taxon>
        <taxon>Pseudonocardiales</taxon>
        <taxon>Pseudonocardiaceae</taxon>
        <taxon>Pseudonocardia</taxon>
    </lineage>
</organism>
<dbReference type="OrthoDB" id="3576110at2"/>
<keyword evidence="3" id="KW-1185">Reference proteome</keyword>